<dbReference type="InterPro" id="IPR051043">
    <property type="entry name" value="Sulfatase_Mod_Factor_Kinase"/>
</dbReference>
<name>A0A7T0G2D2_9BACT</name>
<dbReference type="SUPFAM" id="SSF56436">
    <property type="entry name" value="C-type lectin-like"/>
    <property type="match status" value="1"/>
</dbReference>
<gene>
    <name evidence="2" type="ORF">G3M78_01905</name>
</gene>
<dbReference type="Proteomes" id="UP000594464">
    <property type="component" value="Chromosome"/>
</dbReference>
<evidence type="ECO:0000259" key="1">
    <source>
        <dbReference type="Pfam" id="PF03781"/>
    </source>
</evidence>
<dbReference type="Gene3D" id="3.90.1580.10">
    <property type="entry name" value="paralog of FGE (formylglycine-generating enzyme)"/>
    <property type="match status" value="1"/>
</dbReference>
<dbReference type="InterPro" id="IPR005532">
    <property type="entry name" value="SUMF_dom"/>
</dbReference>
<organism evidence="2 3">
    <name type="scientific">Candidatus Nitrohelix vancouverensis</name>
    <dbReference type="NCBI Taxonomy" id="2705534"/>
    <lineage>
        <taxon>Bacteria</taxon>
        <taxon>Pseudomonadati</taxon>
        <taxon>Nitrospinota/Tectimicrobiota group</taxon>
        <taxon>Nitrospinota</taxon>
        <taxon>Nitrospinia</taxon>
        <taxon>Nitrospinales</taxon>
        <taxon>Nitrospinaceae</taxon>
        <taxon>Candidatus Nitrohelix</taxon>
    </lineage>
</organism>
<sequence length="238" mass="27098">MRSIFLILAVLALSACGEPEVETLDVKIPSGVQVPEGMVYIPEGEFIMGHPDEPRTRGGVKVSTPAYFIDRYEVSRGAYAQFDPKRSVAESKADFPVVFVNHAEAQAYCASKGGRLPTEEEWEKAARGVDSRKWPWGRFFEHPNNGFSGFLSEPVAKRPEWISPYGLYGMGHNVWEWTADWYGYPGQPRADRETFRVIRGGLTQTHVTIKFSPTWFRNWMHPENAFQFLGFRCAKDVR</sequence>
<dbReference type="AlphaFoldDB" id="A0A7T0G2D2"/>
<evidence type="ECO:0000313" key="2">
    <source>
        <dbReference type="EMBL" id="QPJ64219.1"/>
    </source>
</evidence>
<dbReference type="InterPro" id="IPR042095">
    <property type="entry name" value="SUMF_sf"/>
</dbReference>
<protein>
    <submittedName>
        <fullName evidence="2">Formylglycine-generating enzyme family protein</fullName>
    </submittedName>
</protein>
<dbReference type="PANTHER" id="PTHR23150:SF19">
    <property type="entry name" value="FORMYLGLYCINE-GENERATING ENZYME"/>
    <property type="match status" value="1"/>
</dbReference>
<dbReference type="KEGG" id="nva:G3M78_01905"/>
<evidence type="ECO:0000313" key="3">
    <source>
        <dbReference type="Proteomes" id="UP000594464"/>
    </source>
</evidence>
<feature type="domain" description="Sulfatase-modifying factor enzyme-like" evidence="1">
    <location>
        <begin position="36"/>
        <end position="235"/>
    </location>
</feature>
<dbReference type="PANTHER" id="PTHR23150">
    <property type="entry name" value="SULFATASE MODIFYING FACTOR 1, 2"/>
    <property type="match status" value="1"/>
</dbReference>
<reference evidence="3" key="1">
    <citation type="submission" date="2020-02" db="EMBL/GenBank/DDBJ databases">
        <title>Genomic and physiological characterization of two novel Nitrospinaceae genera.</title>
        <authorList>
            <person name="Mueller A.J."/>
            <person name="Jung M.-Y."/>
            <person name="Strachan C.R."/>
            <person name="Herbold C.W."/>
            <person name="Kirkegaard R.H."/>
            <person name="Daims H."/>
        </authorList>
    </citation>
    <scope>NUCLEOTIDE SEQUENCE [LARGE SCALE GENOMIC DNA]</scope>
</reference>
<dbReference type="InterPro" id="IPR016187">
    <property type="entry name" value="CTDL_fold"/>
</dbReference>
<dbReference type="EMBL" id="CP048620">
    <property type="protein sequence ID" value="QPJ64219.1"/>
    <property type="molecule type" value="Genomic_DNA"/>
</dbReference>
<dbReference type="Pfam" id="PF03781">
    <property type="entry name" value="FGE-sulfatase"/>
    <property type="match status" value="1"/>
</dbReference>
<accession>A0A7T0G2D2</accession>
<proteinExistence type="predicted"/>
<dbReference type="PROSITE" id="PS51257">
    <property type="entry name" value="PROKAR_LIPOPROTEIN"/>
    <property type="match status" value="1"/>
</dbReference>